<dbReference type="EnsemblMetazoa" id="ASIC002620-RA">
    <property type="protein sequence ID" value="ASIC002620-PA"/>
    <property type="gene ID" value="ASIC002620"/>
</dbReference>
<organism evidence="1">
    <name type="scientific">Anopheles sinensis</name>
    <name type="common">Mosquito</name>
    <dbReference type="NCBI Taxonomy" id="74873"/>
    <lineage>
        <taxon>Eukaryota</taxon>
        <taxon>Metazoa</taxon>
        <taxon>Ecdysozoa</taxon>
        <taxon>Arthropoda</taxon>
        <taxon>Hexapoda</taxon>
        <taxon>Insecta</taxon>
        <taxon>Pterygota</taxon>
        <taxon>Neoptera</taxon>
        <taxon>Endopterygota</taxon>
        <taxon>Diptera</taxon>
        <taxon>Nematocera</taxon>
        <taxon>Culicoidea</taxon>
        <taxon>Culicidae</taxon>
        <taxon>Anophelinae</taxon>
        <taxon>Anopheles</taxon>
    </lineage>
</organism>
<evidence type="ECO:0000313" key="1">
    <source>
        <dbReference type="EMBL" id="KFB35721.1"/>
    </source>
</evidence>
<gene>
    <name evidence="1" type="ORF">ZHAS_00002620</name>
</gene>
<dbReference type="EMBL" id="ATLV01010838">
    <property type="status" value="NOT_ANNOTATED_CDS"/>
    <property type="molecule type" value="Genomic_DNA"/>
</dbReference>
<dbReference type="InterPro" id="IPR036770">
    <property type="entry name" value="Ankyrin_rpt-contain_sf"/>
</dbReference>
<dbReference type="SUPFAM" id="SSF48403">
    <property type="entry name" value="Ankyrin repeat"/>
    <property type="match status" value="1"/>
</dbReference>
<dbReference type="SMART" id="SM00248">
    <property type="entry name" value="ANK"/>
    <property type="match status" value="3"/>
</dbReference>
<protein>
    <submittedName>
        <fullName evidence="1">AGAP012173-PA-like protein</fullName>
    </submittedName>
    <submittedName>
        <fullName evidence="2">ANK_REP_REGION domain-containing protein</fullName>
    </submittedName>
</protein>
<reference evidence="2" key="2">
    <citation type="submission" date="2020-05" db="UniProtKB">
        <authorList>
            <consortium name="EnsemblMetazoa"/>
        </authorList>
    </citation>
    <scope>IDENTIFICATION</scope>
</reference>
<dbReference type="EMBL" id="KE524620">
    <property type="protein sequence ID" value="KFB35721.1"/>
    <property type="molecule type" value="Genomic_DNA"/>
</dbReference>
<dbReference type="STRING" id="74873.A0A084VCM7"/>
<proteinExistence type="predicted"/>
<evidence type="ECO:0000313" key="2">
    <source>
        <dbReference type="EnsemblMetazoa" id="ASIC002620-PA"/>
    </source>
</evidence>
<dbReference type="AlphaFoldDB" id="A0A084VCM7"/>
<sequence>MNKDDLKYIILCAARSYLVDHRRLVPIFRYLLEATEDLWTVDRKGRTLLHYFARVGYVYMVKYLIEQKGFSPQTVNDKNGWNAFHYCVSATNMPKGSEPNYCTIFRFMMEKERAVGIHAIGFDGNNVLQVAVENHHFSVGKLIVASVLENVTTSNAQQALKEYFEVSNLSIRRQFGDFLDFLIDDEQGDFKDVFRSVKEQLHI</sequence>
<dbReference type="Proteomes" id="UP000030765">
    <property type="component" value="Unassembled WGS sequence"/>
</dbReference>
<dbReference type="Gene3D" id="1.25.40.20">
    <property type="entry name" value="Ankyrin repeat-containing domain"/>
    <property type="match status" value="1"/>
</dbReference>
<dbReference type="InterPro" id="IPR002110">
    <property type="entry name" value="Ankyrin_rpt"/>
</dbReference>
<dbReference type="VEuPathDB" id="VectorBase:ASIS001519"/>
<reference evidence="1 3" key="1">
    <citation type="journal article" date="2014" name="BMC Genomics">
        <title>Genome sequence of Anopheles sinensis provides insight into genetics basis of mosquito competence for malaria parasites.</title>
        <authorList>
            <person name="Zhou D."/>
            <person name="Zhang D."/>
            <person name="Ding G."/>
            <person name="Shi L."/>
            <person name="Hou Q."/>
            <person name="Ye Y."/>
            <person name="Xu Y."/>
            <person name="Zhou H."/>
            <person name="Xiong C."/>
            <person name="Li S."/>
            <person name="Yu J."/>
            <person name="Hong S."/>
            <person name="Yu X."/>
            <person name="Zou P."/>
            <person name="Chen C."/>
            <person name="Chang X."/>
            <person name="Wang W."/>
            <person name="Lv Y."/>
            <person name="Sun Y."/>
            <person name="Ma L."/>
            <person name="Shen B."/>
            <person name="Zhu C."/>
        </authorList>
    </citation>
    <scope>NUCLEOTIDE SEQUENCE [LARGE SCALE GENOMIC DNA]</scope>
</reference>
<accession>A0A084VCM7</accession>
<keyword evidence="3" id="KW-1185">Reference proteome</keyword>
<dbReference type="VEuPathDB" id="VectorBase:ASIC002620"/>
<dbReference type="Pfam" id="PF12796">
    <property type="entry name" value="Ank_2"/>
    <property type="match status" value="1"/>
</dbReference>
<evidence type="ECO:0000313" key="3">
    <source>
        <dbReference type="Proteomes" id="UP000030765"/>
    </source>
</evidence>
<name>A0A084VCM7_ANOSI</name>